<keyword evidence="28 33" id="KW-0234">DNA repair</keyword>
<keyword evidence="18 33" id="KW-0347">Helicase</keyword>
<feature type="domain" description="DNA2/NAM7 helicase helicase" evidence="37">
    <location>
        <begin position="1147"/>
        <end position="1233"/>
    </location>
</feature>
<evidence type="ECO:0000256" key="31">
    <source>
        <dbReference type="ARBA" id="ARBA00046528"/>
    </source>
</evidence>
<feature type="compositionally biased region" description="Polar residues" evidence="34">
    <location>
        <begin position="55"/>
        <end position="65"/>
    </location>
</feature>
<keyword evidence="22" id="KW-1133">Transmembrane helix</keyword>
<keyword evidence="29 33" id="KW-0539">Nucleus</keyword>
<comment type="similarity">
    <text evidence="4 33">Belongs to the DNA2/NAM7 helicase family.</text>
</comment>
<feature type="domain" description="DNA2 rift barrel" evidence="39">
    <location>
        <begin position="954"/>
        <end position="1045"/>
    </location>
</feature>
<dbReference type="InParanoid" id="A0A423VZS1"/>
<dbReference type="Pfam" id="PF21123">
    <property type="entry name" value="Dna2_Rift"/>
    <property type="match status" value="1"/>
</dbReference>
<dbReference type="CDD" id="cd18808">
    <property type="entry name" value="SF1_C_Upf1"/>
    <property type="match status" value="1"/>
</dbReference>
<dbReference type="OrthoDB" id="6513042at2759"/>
<dbReference type="GO" id="GO:0005694">
    <property type="term" value="C:chromosome"/>
    <property type="evidence" value="ECO:0007669"/>
    <property type="project" value="UniProtKB-SubCell"/>
</dbReference>
<dbReference type="Gene3D" id="3.90.320.10">
    <property type="match status" value="1"/>
</dbReference>
<dbReference type="Pfam" id="PF13087">
    <property type="entry name" value="AAA_12"/>
    <property type="match status" value="1"/>
</dbReference>
<proteinExistence type="inferred from homology"/>
<evidence type="ECO:0000256" key="13">
    <source>
        <dbReference type="ARBA" id="ARBA00022741"/>
    </source>
</evidence>
<evidence type="ECO:0000256" key="3">
    <source>
        <dbReference type="ARBA" id="ARBA00004434"/>
    </source>
</evidence>
<reference evidence="40 41" key="1">
    <citation type="submission" date="2015-09" db="EMBL/GenBank/DDBJ databases">
        <title>Host preference determinants of Valsa canker pathogens revealed by comparative genomics.</title>
        <authorList>
            <person name="Yin Z."/>
            <person name="Huang L."/>
        </authorList>
    </citation>
    <scope>NUCLEOTIDE SEQUENCE [LARGE SCALE GENOMIC DNA]</scope>
    <source>
        <strain evidence="40 41">SXYLt</strain>
    </source>
</reference>
<dbReference type="GO" id="GO:0051539">
    <property type="term" value="F:4 iron, 4 sulfur cluster binding"/>
    <property type="evidence" value="ECO:0007669"/>
    <property type="project" value="UniProtKB-UniRule"/>
</dbReference>
<evidence type="ECO:0000256" key="22">
    <source>
        <dbReference type="ARBA" id="ARBA00022989"/>
    </source>
</evidence>
<comment type="function">
    <text evidence="33">Key enzyme involved in DNA replication and DNA repair. Involved in Okazaki fragments processing by cleaving long flaps that escape FEN1: flaps that are longer than 27 nucleotides are coated by replication protein A complex (RPA), leading to recruit DNA2 which cleaves the flap until it is too short to bind RPA and becomes a substrate for FEN1. Also involved in 5'-end resection of DNA during double-strand break (DSB) repair by mediating the cleavage of 5'-ssDNA.</text>
</comment>
<dbReference type="FunFam" id="3.40.50.300:FF:001170">
    <property type="entry name" value="DNA replication helicase Dna2"/>
    <property type="match status" value="1"/>
</dbReference>
<dbReference type="InterPro" id="IPR048459">
    <property type="entry name" value="DNA2_Rift"/>
</dbReference>
<evidence type="ECO:0000259" key="39">
    <source>
        <dbReference type="Pfam" id="PF21123"/>
    </source>
</evidence>
<name>A0A423VZS1_9PEZI</name>
<comment type="subunit">
    <text evidence="31">Complex I is composed of 45 different subunits. Interacts with BCAP31.</text>
</comment>
<dbReference type="EMBL" id="LKEB01000067">
    <property type="protein sequence ID" value="ROV96596.1"/>
    <property type="molecule type" value="Genomic_DNA"/>
</dbReference>
<evidence type="ECO:0000256" key="16">
    <source>
        <dbReference type="ARBA" id="ARBA00022792"/>
    </source>
</evidence>
<dbReference type="InterPro" id="IPR041679">
    <property type="entry name" value="DNA2/NAM7-like_C"/>
</dbReference>
<keyword evidence="41" id="KW-1185">Reference proteome</keyword>
<keyword evidence="7 33" id="KW-0004">4Fe-4S</keyword>
<feature type="domain" description="DNA2/NAM7 helicase helicase" evidence="37">
    <location>
        <begin position="1248"/>
        <end position="1315"/>
    </location>
</feature>
<keyword evidence="26" id="KW-0496">Mitochondrion</keyword>
<dbReference type="GO" id="GO:0046872">
    <property type="term" value="F:metal ion binding"/>
    <property type="evidence" value="ECO:0007669"/>
    <property type="project" value="UniProtKB-UniRule"/>
</dbReference>
<dbReference type="FunCoup" id="A0A423VZS1">
    <property type="interactions" value="532"/>
</dbReference>
<evidence type="ECO:0000256" key="21">
    <source>
        <dbReference type="ARBA" id="ARBA00022982"/>
    </source>
</evidence>
<dbReference type="PANTHER" id="PTHR10887">
    <property type="entry name" value="DNA2/NAM7 HELICASE FAMILY"/>
    <property type="match status" value="1"/>
</dbReference>
<evidence type="ECO:0000256" key="15">
    <source>
        <dbReference type="ARBA" id="ARBA00022763"/>
    </source>
</evidence>
<keyword evidence="30 33" id="KW-0511">Multifunctional enzyme</keyword>
<dbReference type="GO" id="GO:0033567">
    <property type="term" value="P:DNA replication, Okazaki fragment processing"/>
    <property type="evidence" value="ECO:0007669"/>
    <property type="project" value="UniProtKB-UniRule"/>
</dbReference>
<comment type="function">
    <text evidence="2">Accessory subunit of the mitochondrial membrane respiratory chain NADH dehydrogenase (Complex I), that is believed not to be involved in catalysis. Complex I functions in the transfer of electrons from NADH to the respiratory chain. The immediate electron acceptor for the enzyme is believed to be ubiquinone.</text>
</comment>
<dbReference type="GO" id="GO:0005743">
    <property type="term" value="C:mitochondrial inner membrane"/>
    <property type="evidence" value="ECO:0007669"/>
    <property type="project" value="UniProtKB-SubCell"/>
</dbReference>
<evidence type="ECO:0000256" key="8">
    <source>
        <dbReference type="ARBA" id="ARBA00022660"/>
    </source>
</evidence>
<evidence type="ECO:0000256" key="11">
    <source>
        <dbReference type="ARBA" id="ARBA00022722"/>
    </source>
</evidence>
<dbReference type="InterPro" id="IPR011604">
    <property type="entry name" value="PDDEXK-like_dom_sf"/>
</dbReference>
<dbReference type="Pfam" id="PF10183">
    <property type="entry name" value="ESSS"/>
    <property type="match status" value="1"/>
</dbReference>
<evidence type="ECO:0000256" key="1">
    <source>
        <dbReference type="ARBA" id="ARBA00001966"/>
    </source>
</evidence>
<evidence type="ECO:0000256" key="23">
    <source>
        <dbReference type="ARBA" id="ARBA00023004"/>
    </source>
</evidence>
<keyword evidence="24 33" id="KW-0411">Iron-sulfur</keyword>
<feature type="region of interest" description="Disordered" evidence="34">
    <location>
        <begin position="384"/>
        <end position="410"/>
    </location>
</feature>
<keyword evidence="8" id="KW-0679">Respiratory chain</keyword>
<dbReference type="CDD" id="cd18041">
    <property type="entry name" value="DEXXQc_DNA2"/>
    <property type="match status" value="1"/>
</dbReference>
<evidence type="ECO:0000256" key="20">
    <source>
        <dbReference type="ARBA" id="ARBA00022946"/>
    </source>
</evidence>
<dbReference type="PANTHER" id="PTHR10887:SF433">
    <property type="entry name" value="DNA REPLICATION ATP-DEPENDENT HELICASE_NUCLEASE DNA2"/>
    <property type="match status" value="1"/>
</dbReference>
<keyword evidence="10 33" id="KW-0235">DNA replication</keyword>
<evidence type="ECO:0000256" key="4">
    <source>
        <dbReference type="ARBA" id="ARBA00007913"/>
    </source>
</evidence>
<evidence type="ECO:0000256" key="10">
    <source>
        <dbReference type="ARBA" id="ARBA00022705"/>
    </source>
</evidence>
<evidence type="ECO:0000259" key="37">
    <source>
        <dbReference type="Pfam" id="PF13086"/>
    </source>
</evidence>
<comment type="subcellular location">
    <subcellularLocation>
        <location evidence="3">Mitochondrion inner membrane</location>
        <topology evidence="3">Single-pass membrane protein</topology>
    </subcellularLocation>
    <subcellularLocation>
        <location evidence="33">Nucleus</location>
    </subcellularLocation>
    <subcellularLocation>
        <location evidence="33">Chromosome</location>
    </subcellularLocation>
</comment>
<keyword evidence="14" id="KW-0255">Endonuclease</keyword>
<dbReference type="Pfam" id="PF01930">
    <property type="entry name" value="Cas_Cas4"/>
    <property type="match status" value="1"/>
</dbReference>
<evidence type="ECO:0000259" key="38">
    <source>
        <dbReference type="Pfam" id="PF13087"/>
    </source>
</evidence>
<dbReference type="InterPro" id="IPR022765">
    <property type="entry name" value="Dna2/Cas4_DUF83"/>
</dbReference>
<evidence type="ECO:0000256" key="2">
    <source>
        <dbReference type="ARBA" id="ARBA00003195"/>
    </source>
</evidence>
<dbReference type="Pfam" id="PF13086">
    <property type="entry name" value="AAA_11"/>
    <property type="match status" value="2"/>
</dbReference>
<evidence type="ECO:0000256" key="19">
    <source>
        <dbReference type="ARBA" id="ARBA00022840"/>
    </source>
</evidence>
<dbReference type="GO" id="GO:0005524">
    <property type="term" value="F:ATP binding"/>
    <property type="evidence" value="ECO:0007669"/>
    <property type="project" value="UniProtKB-UniRule"/>
</dbReference>
<evidence type="ECO:0000256" key="34">
    <source>
        <dbReference type="SAM" id="MobiDB-lite"/>
    </source>
</evidence>
<evidence type="ECO:0000256" key="14">
    <source>
        <dbReference type="ARBA" id="ARBA00022759"/>
    </source>
</evidence>
<dbReference type="Pfam" id="PF08696">
    <property type="entry name" value="Dna2"/>
    <property type="match status" value="1"/>
</dbReference>
<feature type="region of interest" description="Disordered" evidence="34">
    <location>
        <begin position="485"/>
        <end position="506"/>
    </location>
</feature>
<keyword evidence="16" id="KW-0999">Mitochondrion inner membrane</keyword>
<accession>A0A423VZS1</accession>
<feature type="region of interest" description="Disordered" evidence="34">
    <location>
        <begin position="336"/>
        <end position="359"/>
    </location>
</feature>
<protein>
    <recommendedName>
        <fullName evidence="33">DNA replication ATP-dependent helicase/nuclease</fullName>
        <ecNumber evidence="33">3.1.-.-</ecNumber>
        <ecNumber evidence="33">3.6.4.12</ecNumber>
    </recommendedName>
</protein>
<feature type="compositionally biased region" description="Polar residues" evidence="34">
    <location>
        <begin position="78"/>
        <end position="97"/>
    </location>
</feature>
<feature type="region of interest" description="Disordered" evidence="34">
    <location>
        <begin position="55"/>
        <end position="219"/>
    </location>
</feature>
<evidence type="ECO:0000259" key="35">
    <source>
        <dbReference type="Pfam" id="PF01930"/>
    </source>
</evidence>
<evidence type="ECO:0000256" key="24">
    <source>
        <dbReference type="ARBA" id="ARBA00023014"/>
    </source>
</evidence>
<feature type="compositionally biased region" description="Basic and acidic residues" evidence="34">
    <location>
        <begin position="119"/>
        <end position="129"/>
    </location>
</feature>
<evidence type="ECO:0000256" key="28">
    <source>
        <dbReference type="ARBA" id="ARBA00023204"/>
    </source>
</evidence>
<dbReference type="GO" id="GO:0016887">
    <property type="term" value="F:ATP hydrolysis activity"/>
    <property type="evidence" value="ECO:0007669"/>
    <property type="project" value="RHEA"/>
</dbReference>
<evidence type="ECO:0000313" key="40">
    <source>
        <dbReference type="EMBL" id="ROV96596.1"/>
    </source>
</evidence>
<dbReference type="SUPFAM" id="SSF52540">
    <property type="entry name" value="P-loop containing nucleoside triphosphate hydrolases"/>
    <property type="match status" value="1"/>
</dbReference>
<feature type="compositionally biased region" description="Polar residues" evidence="34">
    <location>
        <begin position="272"/>
        <end position="281"/>
    </location>
</feature>
<dbReference type="STRING" id="1230097.A0A423VZS1"/>
<evidence type="ECO:0000313" key="41">
    <source>
        <dbReference type="Proteomes" id="UP000285146"/>
    </source>
</evidence>
<feature type="domain" description="DUF83" evidence="35">
    <location>
        <begin position="793"/>
        <end position="892"/>
    </location>
</feature>
<feature type="compositionally biased region" description="Basic and acidic residues" evidence="34">
    <location>
        <begin position="184"/>
        <end position="193"/>
    </location>
</feature>
<keyword evidence="19 33" id="KW-0067">ATP-binding</keyword>
<evidence type="ECO:0000256" key="32">
    <source>
        <dbReference type="ARBA" id="ARBA00047995"/>
    </source>
</evidence>
<comment type="similarity">
    <text evidence="5">Belongs to the complex I NDUFB11 subunit family.</text>
</comment>
<dbReference type="GO" id="GO:0006281">
    <property type="term" value="P:DNA repair"/>
    <property type="evidence" value="ECO:0007669"/>
    <property type="project" value="UniProtKB-KW"/>
</dbReference>
<dbReference type="InterPro" id="IPR027417">
    <property type="entry name" value="P-loop_NTPase"/>
</dbReference>
<keyword evidence="12 33" id="KW-0479">Metal-binding</keyword>
<keyword evidence="23 33" id="KW-0408">Iron</keyword>
<sequence>MNVYIDMTKWIATSTCTYVPRRRTSNGLFYISKAYHSLRRIYNPDGYAQQGQAQWQRAKSHSATVPSKHPAKPPVPISATTKSKLQKLQCQNPPTEQSDSDSKVARNAEKNDGAGVFGRPHDHGEDDSKYQPARARSNPARKMSPDDRREGNLKTPVSRLAWQDLMGVADPDKQNEETSPNERLLWHNEHDDIAASISPLVPRRGKKRARSSSPIASPLRTPAVNVKKLAKALKTPRADPALDLWDRFAVGGPESKSPLGATNPALAHLMVSSSPRPQKNGTPVHAENNLRRAMSCGSHWPKRRRMESASDLGPANEQEDTSKFSMVTALLETVNGEIRKTEEPEEEPPEVASPSIKKRRLPRKLMFPAKSSLSPPLAQSKDFAAATVNAARSPEKKDTRTSTSDYGDDDFDDDTLLELDASLLSGQVGERSFSAAAETLVNFTVEGSNRQVATQDASIDDEFDDMDDELLAAAEDIVAQVAPKNNTQISPTPAPSAVRPDGGTEDDDLYGDDDFGGDFDFEAAELAATQTNGEIPSSLLRTSQKPTAIQRYLVTNVLENMCTDDRGRNSPEMIIIVQAERSKATKTVHLRGDWVDTPVHPKSYVHIIGEFEHSGRCIIDNSQNILILHPDQLISATVVADSFSCMRRAVLQDRVKATSEASAPLVYGTLLHEIFQEALMANKWDPTFLNIVIDKAMKKHIEDLYTIKVNFTDAREHLASKMPEMRGWAEKFISSYPKPDAVAHGRNNEKTSVCVSKLLDIEEHVWSPLYGLKGNIDATVQVTVKNGPVNRTLTVPFEVKTGKNVSESHQAQTMLYNLLLSDRYDIEIAYGILYYMETSLTKIIPAVRNELRHMIKQRNQLACHIRERSVQLPPMKRNKHACGRCYAQTSCFVYHKLADDGDGETSGMGEKFDQVVKHLTPTHKAFFLKWEELLTKEERESQKLRRELWTMLSHEREKLGRCFANVMIEEGSASEGEQNQKINRYHYTFLKEDAPAAFSFLESQMAVGEPIVISDEQGHFALAIGYVTAVRKQRISVAVDRRLHNARIKQPGFDERNNQVYASIMDVVPEGVPSEKSQGKIKEPPIRYRLDKDEFSNGMALVRNNIVSIMADDKFVSEKIRRLVVDLEPPSFKSMATQYTISDKDSLNIDQQKAIEKVMSAKDYALVLGMPGTGKTTTIAHIIRALIAQKKSVLLTSYTHTAVDNILLKLKEDEIPILRLGAPAKVHPEVQDFVILAGQPKESFEDIRSAWHDTPVVATTCLGTNHAIFNERTFDYCIVDEASQITLPICLGPIRMARTFVLVGDHNQLPPLVQNEEARIGGLDVSLFKLLSDTHPDSVVNLEHQYRMSEDIMTLSNTLIYEGHLKCGTEELRLRKLDVPNIDALRHHHYDADAIVSSQTNSFCTNTGACWLRDLVDPETRVSFINTDALPSSREEAKGNRIVNPCEARIVVQLVDALLTAGVPASEIGVMTHYRSQLSMLKHSLRGHGHGAIEMHTADRFQGRDKEVVILSLVRSNDACNIGDLLKDWRRINVAFTRAKTKLLVVGSKSTLKGSGCEEMLARFIGLMEQRNWIYDLPPGSLESHYFEDAATQITATIDALSVAGTPLRKKSLQSTGVLWSEPGRKQTLLSTKTKTPKRRVIGGSQGDEKENSNPRAGSAGVKRAKVDERVLLKGKPNVASILSEMTGNIYYRAFSVSQRRAGGGGHGPQFDPPGGYLFGIKPGEKAENEGWENMMYYGFCGSLLLTGIAYAFKPDTSIQTWALEEARRRLEAEGILEDPDKKQ</sequence>
<feature type="compositionally biased region" description="Basic and acidic residues" evidence="34">
    <location>
        <begin position="100"/>
        <end position="112"/>
    </location>
</feature>
<keyword evidence="6" id="KW-0813">Transport</keyword>
<comment type="cofactor">
    <cofactor evidence="1">
        <name>[4Fe-4S] cluster</name>
        <dbReference type="ChEBI" id="CHEBI:49883"/>
    </cofactor>
</comment>
<dbReference type="GO" id="GO:0071932">
    <property type="term" value="P:replication fork reversal"/>
    <property type="evidence" value="ECO:0007669"/>
    <property type="project" value="TreeGrafter"/>
</dbReference>
<evidence type="ECO:0000256" key="18">
    <source>
        <dbReference type="ARBA" id="ARBA00022806"/>
    </source>
</evidence>
<evidence type="ECO:0000256" key="17">
    <source>
        <dbReference type="ARBA" id="ARBA00022801"/>
    </source>
</evidence>
<comment type="catalytic activity">
    <reaction evidence="32 33">
        <text>ATP + H2O = ADP + phosphate + H(+)</text>
        <dbReference type="Rhea" id="RHEA:13065"/>
        <dbReference type="ChEBI" id="CHEBI:15377"/>
        <dbReference type="ChEBI" id="CHEBI:15378"/>
        <dbReference type="ChEBI" id="CHEBI:30616"/>
        <dbReference type="ChEBI" id="CHEBI:43474"/>
        <dbReference type="ChEBI" id="CHEBI:456216"/>
        <dbReference type="EC" id="3.6.4.12"/>
    </reaction>
</comment>
<dbReference type="Proteomes" id="UP000285146">
    <property type="component" value="Unassembled WGS sequence"/>
</dbReference>
<evidence type="ECO:0000256" key="26">
    <source>
        <dbReference type="ARBA" id="ARBA00023128"/>
    </source>
</evidence>
<dbReference type="FunFam" id="3.90.320.10:FF:000001">
    <property type="entry name" value="DNA replication helicase Dna2"/>
    <property type="match status" value="1"/>
</dbReference>
<gene>
    <name evidence="40" type="ORF">VPNG_09030</name>
</gene>
<comment type="caution">
    <text evidence="40">The sequence shown here is derived from an EMBL/GenBank/DDBJ whole genome shotgun (WGS) entry which is preliminary data.</text>
</comment>
<dbReference type="InterPro" id="IPR019329">
    <property type="entry name" value="NADH_UbQ_OxRdtase_ESSS_su"/>
</dbReference>
<evidence type="ECO:0000259" key="36">
    <source>
        <dbReference type="Pfam" id="PF08696"/>
    </source>
</evidence>
<evidence type="ECO:0000256" key="12">
    <source>
        <dbReference type="ARBA" id="ARBA00022723"/>
    </source>
</evidence>
<evidence type="ECO:0000256" key="27">
    <source>
        <dbReference type="ARBA" id="ARBA00023136"/>
    </source>
</evidence>
<dbReference type="Gene3D" id="3.40.50.300">
    <property type="entry name" value="P-loop containing nucleotide triphosphate hydrolases"/>
    <property type="match status" value="2"/>
</dbReference>
<keyword evidence="33" id="KW-0158">Chromosome</keyword>
<dbReference type="InterPro" id="IPR026851">
    <property type="entry name" value="Dna2/JHS1_DEXXQ-box"/>
</dbReference>
<evidence type="ECO:0000256" key="29">
    <source>
        <dbReference type="ARBA" id="ARBA00023242"/>
    </source>
</evidence>
<feature type="region of interest" description="Disordered" evidence="34">
    <location>
        <begin position="272"/>
        <end position="324"/>
    </location>
</feature>
<dbReference type="CDD" id="cd22318">
    <property type="entry name" value="DNA2_N-like"/>
    <property type="match status" value="1"/>
</dbReference>
<feature type="domain" description="DNA2/NAM7 helicase-like C-terminal" evidence="38">
    <location>
        <begin position="1323"/>
        <end position="1549"/>
    </location>
</feature>
<feature type="region of interest" description="Disordered" evidence="34">
    <location>
        <begin position="1624"/>
        <end position="1663"/>
    </location>
</feature>
<dbReference type="GO" id="GO:0017116">
    <property type="term" value="F:single-stranded DNA helicase activity"/>
    <property type="evidence" value="ECO:0007669"/>
    <property type="project" value="UniProtKB-UniRule"/>
</dbReference>
<dbReference type="EC" id="3.1.-.-" evidence="33"/>
<evidence type="ECO:0000256" key="33">
    <source>
        <dbReference type="RuleBase" id="RU367041"/>
    </source>
</evidence>
<keyword evidence="27" id="KW-0472">Membrane</keyword>
<evidence type="ECO:0000256" key="6">
    <source>
        <dbReference type="ARBA" id="ARBA00022448"/>
    </source>
</evidence>
<evidence type="ECO:0000256" key="25">
    <source>
        <dbReference type="ARBA" id="ARBA00023125"/>
    </source>
</evidence>
<evidence type="ECO:0000256" key="7">
    <source>
        <dbReference type="ARBA" id="ARBA00022485"/>
    </source>
</evidence>
<keyword evidence="20" id="KW-0809">Transit peptide</keyword>
<evidence type="ECO:0000256" key="30">
    <source>
        <dbReference type="ARBA" id="ARBA00023268"/>
    </source>
</evidence>
<keyword evidence="15 33" id="KW-0227">DNA damage</keyword>
<keyword evidence="25 33" id="KW-0238">DNA-binding</keyword>
<feature type="compositionally biased region" description="Basic and acidic residues" evidence="34">
    <location>
        <begin position="143"/>
        <end position="152"/>
    </location>
</feature>
<dbReference type="InterPro" id="IPR041677">
    <property type="entry name" value="DNA2/NAM7_AAA_11"/>
</dbReference>
<dbReference type="EC" id="3.6.4.12" evidence="33"/>
<keyword evidence="9" id="KW-0812">Transmembrane</keyword>
<dbReference type="InterPro" id="IPR014808">
    <property type="entry name" value="DNA_replication_fac_Dna2_N"/>
</dbReference>
<evidence type="ECO:0000256" key="9">
    <source>
        <dbReference type="ARBA" id="ARBA00022692"/>
    </source>
</evidence>
<organism evidence="40 41">
    <name type="scientific">Cytospora leucostoma</name>
    <dbReference type="NCBI Taxonomy" id="1230097"/>
    <lineage>
        <taxon>Eukaryota</taxon>
        <taxon>Fungi</taxon>
        <taxon>Dikarya</taxon>
        <taxon>Ascomycota</taxon>
        <taxon>Pezizomycotina</taxon>
        <taxon>Sordariomycetes</taxon>
        <taxon>Sordariomycetidae</taxon>
        <taxon>Diaporthales</taxon>
        <taxon>Cytosporaceae</taxon>
        <taxon>Cytospora</taxon>
    </lineage>
</organism>
<dbReference type="GO" id="GO:0017108">
    <property type="term" value="F:5'-flap endonuclease activity"/>
    <property type="evidence" value="ECO:0007669"/>
    <property type="project" value="UniProtKB-UniRule"/>
</dbReference>
<keyword evidence="21" id="KW-0249">Electron transport</keyword>
<feature type="domain" description="DNA replication factor Dna2 N-terminal" evidence="36">
    <location>
        <begin position="580"/>
        <end position="782"/>
    </location>
</feature>
<keyword evidence="11 33" id="KW-0540">Nuclease</keyword>
<evidence type="ECO:0000256" key="5">
    <source>
        <dbReference type="ARBA" id="ARBA00008915"/>
    </source>
</evidence>
<keyword evidence="17 33" id="KW-0378">Hydrolase</keyword>
<dbReference type="FunFam" id="3.40.50.300:FF:000789">
    <property type="entry name" value="DNA replication ATP-dependent helicase/nuclease DNA2"/>
    <property type="match status" value="1"/>
</dbReference>
<dbReference type="GO" id="GO:0005634">
    <property type="term" value="C:nucleus"/>
    <property type="evidence" value="ECO:0007669"/>
    <property type="project" value="UniProtKB-SubCell"/>
</dbReference>
<dbReference type="GO" id="GO:0003677">
    <property type="term" value="F:DNA binding"/>
    <property type="evidence" value="ECO:0007669"/>
    <property type="project" value="UniProtKB-UniRule"/>
</dbReference>
<dbReference type="InterPro" id="IPR045055">
    <property type="entry name" value="DNA2/NAM7-like"/>
</dbReference>
<keyword evidence="13 33" id="KW-0547">Nucleotide-binding</keyword>
<dbReference type="InterPro" id="IPR047187">
    <property type="entry name" value="SF1_C_Upf1"/>
</dbReference>